<accession>A0AAE1BQF1</accession>
<keyword evidence="1" id="KW-0732">Signal</keyword>
<dbReference type="AlphaFoldDB" id="A0AAE1BQF1"/>
<gene>
    <name evidence="2" type="ORF">Pcinc_039139</name>
</gene>
<protein>
    <submittedName>
        <fullName evidence="2">Uncharacterized protein</fullName>
    </submittedName>
</protein>
<dbReference type="Proteomes" id="UP001286313">
    <property type="component" value="Unassembled WGS sequence"/>
</dbReference>
<evidence type="ECO:0000313" key="3">
    <source>
        <dbReference type="Proteomes" id="UP001286313"/>
    </source>
</evidence>
<feature type="chain" id="PRO_5042124492" evidence="1">
    <location>
        <begin position="25"/>
        <end position="103"/>
    </location>
</feature>
<sequence>MVLACVVCLAVGVWIGREWGRISATYPILTQSHVVIPAISDPHPPTLSKALLHNLNPQHIDDFFRDLIDLPIEKEQSYIKKTWHKQGWDTTTTSFTVDIPTLD</sequence>
<keyword evidence="3" id="KW-1185">Reference proteome</keyword>
<proteinExistence type="predicted"/>
<feature type="non-terminal residue" evidence="2">
    <location>
        <position position="1"/>
    </location>
</feature>
<organism evidence="2 3">
    <name type="scientific">Petrolisthes cinctipes</name>
    <name type="common">Flat porcelain crab</name>
    <dbReference type="NCBI Taxonomy" id="88211"/>
    <lineage>
        <taxon>Eukaryota</taxon>
        <taxon>Metazoa</taxon>
        <taxon>Ecdysozoa</taxon>
        <taxon>Arthropoda</taxon>
        <taxon>Crustacea</taxon>
        <taxon>Multicrustacea</taxon>
        <taxon>Malacostraca</taxon>
        <taxon>Eumalacostraca</taxon>
        <taxon>Eucarida</taxon>
        <taxon>Decapoda</taxon>
        <taxon>Pleocyemata</taxon>
        <taxon>Anomura</taxon>
        <taxon>Galatheoidea</taxon>
        <taxon>Porcellanidae</taxon>
        <taxon>Petrolisthes</taxon>
    </lineage>
</organism>
<reference evidence="2" key="1">
    <citation type="submission" date="2023-10" db="EMBL/GenBank/DDBJ databases">
        <title>Genome assemblies of two species of porcelain crab, Petrolisthes cinctipes and Petrolisthes manimaculis (Anomura: Porcellanidae).</title>
        <authorList>
            <person name="Angst P."/>
        </authorList>
    </citation>
    <scope>NUCLEOTIDE SEQUENCE</scope>
    <source>
        <strain evidence="2">PB745_01</strain>
        <tissue evidence="2">Gill</tissue>
    </source>
</reference>
<evidence type="ECO:0000313" key="2">
    <source>
        <dbReference type="EMBL" id="KAK3854372.1"/>
    </source>
</evidence>
<evidence type="ECO:0000256" key="1">
    <source>
        <dbReference type="SAM" id="SignalP"/>
    </source>
</evidence>
<feature type="signal peptide" evidence="1">
    <location>
        <begin position="1"/>
        <end position="24"/>
    </location>
</feature>
<dbReference type="EMBL" id="JAWQEG010006604">
    <property type="protein sequence ID" value="KAK3854372.1"/>
    <property type="molecule type" value="Genomic_DNA"/>
</dbReference>
<name>A0AAE1BQF1_PETCI</name>
<comment type="caution">
    <text evidence="2">The sequence shown here is derived from an EMBL/GenBank/DDBJ whole genome shotgun (WGS) entry which is preliminary data.</text>
</comment>